<evidence type="ECO:0000313" key="1">
    <source>
        <dbReference type="EMBL" id="CAE0330008.1"/>
    </source>
</evidence>
<dbReference type="InterPro" id="IPR005615">
    <property type="entry name" value="Glutathione_synthase"/>
</dbReference>
<proteinExistence type="predicted"/>
<dbReference type="InterPro" id="IPR014709">
    <property type="entry name" value="Glutathione_synthase_C_euk"/>
</dbReference>
<gene>
    <name evidence="1" type="ORF">SINC0208_LOCUS10640</name>
</gene>
<reference evidence="1" key="1">
    <citation type="submission" date="2021-01" db="EMBL/GenBank/DDBJ databases">
        <authorList>
            <person name="Corre E."/>
            <person name="Pelletier E."/>
            <person name="Niang G."/>
            <person name="Scheremetjew M."/>
            <person name="Finn R."/>
            <person name="Kale V."/>
            <person name="Holt S."/>
            <person name="Cochrane G."/>
            <person name="Meng A."/>
            <person name="Brown T."/>
            <person name="Cohen L."/>
        </authorList>
    </citation>
    <scope>NUCLEOTIDE SEQUENCE</scope>
    <source>
        <strain evidence="1">S3</strain>
    </source>
</reference>
<organism evidence="1">
    <name type="scientific">Strombidium inclinatum</name>
    <dbReference type="NCBI Taxonomy" id="197538"/>
    <lineage>
        <taxon>Eukaryota</taxon>
        <taxon>Sar</taxon>
        <taxon>Alveolata</taxon>
        <taxon>Ciliophora</taxon>
        <taxon>Intramacronucleata</taxon>
        <taxon>Spirotrichea</taxon>
        <taxon>Oligotrichia</taxon>
        <taxon>Strombidiidae</taxon>
        <taxon>Strombidium</taxon>
    </lineage>
</organism>
<dbReference type="Pfam" id="PF03917">
    <property type="entry name" value="GSH_synth_ATP"/>
    <property type="match status" value="1"/>
</dbReference>
<dbReference type="Gene3D" id="3.30.1490.50">
    <property type="match status" value="1"/>
</dbReference>
<dbReference type="GO" id="GO:0004363">
    <property type="term" value="F:glutathione synthase activity"/>
    <property type="evidence" value="ECO:0007669"/>
    <property type="project" value="InterPro"/>
</dbReference>
<dbReference type="GO" id="GO:0043295">
    <property type="term" value="F:glutathione binding"/>
    <property type="evidence" value="ECO:0007669"/>
    <property type="project" value="TreeGrafter"/>
</dbReference>
<dbReference type="GO" id="GO:0005524">
    <property type="term" value="F:ATP binding"/>
    <property type="evidence" value="ECO:0007669"/>
    <property type="project" value="InterPro"/>
</dbReference>
<dbReference type="PANTHER" id="PTHR11130">
    <property type="entry name" value="GLUTATHIONE SYNTHETASE"/>
    <property type="match status" value="1"/>
</dbReference>
<name>A0A7S3MZZ4_9SPIT</name>
<evidence type="ECO:0008006" key="2">
    <source>
        <dbReference type="Google" id="ProtNLM"/>
    </source>
</evidence>
<dbReference type="AlphaFoldDB" id="A0A7S3MZZ4"/>
<dbReference type="EMBL" id="HBIH01026316">
    <property type="protein sequence ID" value="CAE0330008.1"/>
    <property type="molecule type" value="Transcribed_RNA"/>
</dbReference>
<dbReference type="Gene3D" id="3.30.470.20">
    <property type="entry name" value="ATP-grasp fold, B domain"/>
    <property type="match status" value="1"/>
</dbReference>
<dbReference type="PANTHER" id="PTHR11130:SF0">
    <property type="entry name" value="GLUTATHIONE SYNTHETASE"/>
    <property type="match status" value="1"/>
</dbReference>
<dbReference type="GO" id="GO:0005829">
    <property type="term" value="C:cytosol"/>
    <property type="evidence" value="ECO:0007669"/>
    <property type="project" value="TreeGrafter"/>
</dbReference>
<protein>
    <recommendedName>
        <fullName evidence="2">Glutathione synthase</fullName>
    </recommendedName>
</protein>
<accession>A0A7S3MZZ4</accession>
<sequence>MWSLEDFETDPDVQAIVQKAIDNPTSYVVKPQKEGGGNNFYDDDAKALLEKFRAVDTSEDEKQRMKQYMIMERIYPPFIKAWMLRDGDLFDLKSLSEIGLYSSIFVDTGKIDQVPAKMLCDDKMGTLMRTKGSHSNEGGVNTGFSVIDHPILYIEETGKVQETIKSNVEQL</sequence>
<dbReference type="SUPFAM" id="SSF56059">
    <property type="entry name" value="Glutathione synthetase ATP-binding domain-like"/>
    <property type="match status" value="1"/>
</dbReference>